<reference evidence="2" key="1">
    <citation type="journal article" date="2019" name="Int. J. Syst. Evol. Microbiol.">
        <title>The Global Catalogue of Microorganisms (GCM) 10K type strain sequencing project: providing services to taxonomists for standard genome sequencing and annotation.</title>
        <authorList>
            <consortium name="The Broad Institute Genomics Platform"/>
            <consortium name="The Broad Institute Genome Sequencing Center for Infectious Disease"/>
            <person name="Wu L."/>
            <person name="Ma J."/>
        </authorList>
    </citation>
    <scope>NUCLEOTIDE SEQUENCE [LARGE SCALE GENOMIC DNA]</scope>
    <source>
        <strain evidence="2">JCM 18304</strain>
    </source>
</reference>
<evidence type="ECO:0000313" key="2">
    <source>
        <dbReference type="Proteomes" id="UP001501570"/>
    </source>
</evidence>
<accession>A0ABP9RN85</accession>
<dbReference type="Proteomes" id="UP001501570">
    <property type="component" value="Unassembled WGS sequence"/>
</dbReference>
<protein>
    <submittedName>
        <fullName evidence="1">Uncharacterized protein</fullName>
    </submittedName>
</protein>
<keyword evidence="2" id="KW-1185">Reference proteome</keyword>
<evidence type="ECO:0000313" key="1">
    <source>
        <dbReference type="EMBL" id="GAA5180174.1"/>
    </source>
</evidence>
<comment type="caution">
    <text evidence="1">The sequence shown here is derived from an EMBL/GenBank/DDBJ whole genome shotgun (WGS) entry which is preliminary data.</text>
</comment>
<dbReference type="EMBL" id="BAABJQ010000003">
    <property type="protein sequence ID" value="GAA5180174.1"/>
    <property type="molecule type" value="Genomic_DNA"/>
</dbReference>
<name>A0ABP9RN85_9ACTN</name>
<organism evidence="1 2">
    <name type="scientific">Rugosimonospora acidiphila</name>
    <dbReference type="NCBI Taxonomy" id="556531"/>
    <lineage>
        <taxon>Bacteria</taxon>
        <taxon>Bacillati</taxon>
        <taxon>Actinomycetota</taxon>
        <taxon>Actinomycetes</taxon>
        <taxon>Micromonosporales</taxon>
        <taxon>Micromonosporaceae</taxon>
        <taxon>Rugosimonospora</taxon>
    </lineage>
</organism>
<proteinExistence type="predicted"/>
<sequence>MAGLLFGALFFGTVTGLLYVTTLHLQQRLGLPPFEAALMTAPVSAGIAITSFSVRRQVVEKGPAGGDHGRGPAQPRRRAPLIRILRRKVSL</sequence>
<dbReference type="SUPFAM" id="SSF103473">
    <property type="entry name" value="MFS general substrate transporter"/>
    <property type="match status" value="1"/>
</dbReference>
<dbReference type="RefSeq" id="WP_345626830.1">
    <property type="nucleotide sequence ID" value="NZ_BAABJQ010000003.1"/>
</dbReference>
<gene>
    <name evidence="1" type="ORF">GCM10023322_11880</name>
</gene>
<dbReference type="InterPro" id="IPR036259">
    <property type="entry name" value="MFS_trans_sf"/>
</dbReference>